<evidence type="ECO:0000313" key="1">
    <source>
        <dbReference type="EMBL" id="AFZ49999.1"/>
    </source>
</evidence>
<dbReference type="EMBL" id="CP003944">
    <property type="protein sequence ID" value="AFZ49999.1"/>
    <property type="molecule type" value="Genomic_DNA"/>
</dbReference>
<dbReference type="Gene3D" id="3.40.50.300">
    <property type="entry name" value="P-loop containing nucleotide triphosphate hydrolases"/>
    <property type="match status" value="1"/>
</dbReference>
<evidence type="ECO:0000313" key="2">
    <source>
        <dbReference type="Proteomes" id="UP000010482"/>
    </source>
</evidence>
<dbReference type="STRING" id="13035.Dacsa_1304"/>
<dbReference type="RefSeq" id="WP_015229004.1">
    <property type="nucleotide sequence ID" value="NC_019780.1"/>
</dbReference>
<dbReference type="PATRIC" id="fig|13035.3.peg.1472"/>
<proteinExistence type="predicted"/>
<dbReference type="AlphaFoldDB" id="K9YSX6"/>
<sequence length="251" mass="29571">MGIIYIGDRETGKTNLAMELANPDHQYVQVNSPDYEELKRLLYSEEKGGTRATPSEQATIERNLEIQVQLPTGNKQVMLDWIDTPGEIWRKSWQADNPTEWENFLETIKESQGVLLIIPPYRELLKPGIDVPEDNFITKEQWCNRFRRWLDFFRLDCPNAKHLLICLSMADLFCDPKQEAKKLAYHPYNSKLNWQQRNEYVYKKYFRPIQSDIKKLNQSISGLSVRCFITSIYNRELLELPWIYLGSFLAV</sequence>
<keyword evidence="2" id="KW-1185">Reference proteome</keyword>
<organism evidence="1 2">
    <name type="scientific">Dactylococcopsis salina (strain PCC 8305)</name>
    <name type="common">Myxobactron salinum</name>
    <dbReference type="NCBI Taxonomy" id="13035"/>
    <lineage>
        <taxon>Bacteria</taxon>
        <taxon>Bacillati</taxon>
        <taxon>Cyanobacteriota</taxon>
        <taxon>Cyanophyceae</taxon>
        <taxon>Nodosilineales</taxon>
        <taxon>Cymatolegaceae</taxon>
        <taxon>Dactylococcopsis</taxon>
    </lineage>
</organism>
<dbReference type="HOGENOM" id="CLU_917164_0_0_3"/>
<dbReference type="InterPro" id="IPR027417">
    <property type="entry name" value="P-loop_NTPase"/>
</dbReference>
<gene>
    <name evidence="1" type="ORF">Dacsa_1304</name>
</gene>
<protein>
    <submittedName>
        <fullName evidence="1">Uncharacterized protein</fullName>
    </submittedName>
</protein>
<dbReference type="OrthoDB" id="573162at2"/>
<accession>K9YSX6</accession>
<dbReference type="KEGG" id="dsl:Dacsa_1304"/>
<dbReference type="SUPFAM" id="SSF52540">
    <property type="entry name" value="P-loop containing nucleoside triphosphate hydrolases"/>
    <property type="match status" value="1"/>
</dbReference>
<dbReference type="eggNOG" id="COG1100">
    <property type="taxonomic scope" value="Bacteria"/>
</dbReference>
<name>K9YSX6_DACS8</name>
<reference evidence="1" key="1">
    <citation type="submission" date="2012-04" db="EMBL/GenBank/DDBJ databases">
        <title>Finished genome of Dactylococcopsis salina PCC 8305.</title>
        <authorList>
            <consortium name="US DOE Joint Genome Institute"/>
            <person name="Gugger M."/>
            <person name="Coursin T."/>
            <person name="Rippka R."/>
            <person name="Tandeau De Marsac N."/>
            <person name="Huntemann M."/>
            <person name="Wei C.-L."/>
            <person name="Han J."/>
            <person name="Detter J.C."/>
            <person name="Han C."/>
            <person name="Tapia R."/>
            <person name="Daligault H."/>
            <person name="Chen A."/>
            <person name="Krypides N."/>
            <person name="Mavromatis K."/>
            <person name="Markowitz V."/>
            <person name="Szeto E."/>
            <person name="Ivanova N."/>
            <person name="Ovchinnikova G."/>
            <person name="Pagani I."/>
            <person name="Pati A."/>
            <person name="Goodwin L."/>
            <person name="Peters L."/>
            <person name="Pitluck S."/>
            <person name="Woyke T."/>
            <person name="Kerfeld C."/>
        </authorList>
    </citation>
    <scope>NUCLEOTIDE SEQUENCE [LARGE SCALE GENOMIC DNA]</scope>
    <source>
        <strain evidence="1">PCC 8305</strain>
    </source>
</reference>
<dbReference type="Proteomes" id="UP000010482">
    <property type="component" value="Chromosome"/>
</dbReference>